<dbReference type="EMBL" id="JAZGZR010000018">
    <property type="protein sequence ID" value="MFK7049879.1"/>
    <property type="molecule type" value="Genomic_DNA"/>
</dbReference>
<dbReference type="Proteomes" id="UP001621813">
    <property type="component" value="Unassembled WGS sequence"/>
</dbReference>
<comment type="caution">
    <text evidence="1">The sequence shown here is derived from an EMBL/GenBank/DDBJ whole genome shotgun (WGS) entry which is preliminary data.</text>
</comment>
<accession>A0ABW8PPM5</accession>
<dbReference type="RefSeq" id="WP_088418452.1">
    <property type="nucleotide sequence ID" value="NZ_JAZGZR010000018.1"/>
</dbReference>
<evidence type="ECO:0000313" key="1">
    <source>
        <dbReference type="EMBL" id="MFK7049879.1"/>
    </source>
</evidence>
<evidence type="ECO:0000313" key="2">
    <source>
        <dbReference type="Proteomes" id="UP001621813"/>
    </source>
</evidence>
<keyword evidence="2" id="KW-1185">Reference proteome</keyword>
<reference evidence="1 2" key="1">
    <citation type="submission" date="2024-02" db="EMBL/GenBank/DDBJ databases">
        <title>Comparative Genomic Analysis of Flavobacterium Species Causing Columnaris Disease of Freshwater Fish in Thailand: Insights into Virulence and Resistance Mechanisms.</title>
        <authorList>
            <person name="Nguyen D."/>
            <person name="Chokmangmeepisarn P."/>
            <person name="Khianchaikhan K."/>
            <person name="Morishita M."/>
            <person name="Bunnoy A."/>
            <person name="Rodkhum C."/>
        </authorList>
    </citation>
    <scope>NUCLEOTIDE SEQUENCE [LARGE SCALE GENOMIC DNA]</scope>
    <source>
        <strain evidence="1 2">KCRT2007</strain>
    </source>
</reference>
<sequence length="135" mass="15988">MGLDFNFTNSGDVTKENCLDLLQKSSIGYDYKSDLKNIIGGTDKGFHRWNQIYDVIYFLNEWKFPRVWLKILLVRGQEDEIFRRNFNNLLSSWIQLLKMIHINAVSSVYVNEISKIKNMVDFKSKINDPNYKKEI</sequence>
<evidence type="ECO:0008006" key="3">
    <source>
        <dbReference type="Google" id="ProtNLM"/>
    </source>
</evidence>
<organism evidence="1 2">
    <name type="scientific">Flavobacterium davisii</name>
    <dbReference type="NCBI Taxonomy" id="2906077"/>
    <lineage>
        <taxon>Bacteria</taxon>
        <taxon>Pseudomonadati</taxon>
        <taxon>Bacteroidota</taxon>
        <taxon>Flavobacteriia</taxon>
        <taxon>Flavobacteriales</taxon>
        <taxon>Flavobacteriaceae</taxon>
        <taxon>Flavobacterium</taxon>
    </lineage>
</organism>
<gene>
    <name evidence="1" type="ORF">V3Q77_08255</name>
</gene>
<proteinExistence type="predicted"/>
<protein>
    <recommendedName>
        <fullName evidence="3">Barstar (barnase inhibitor) domain-containing protein</fullName>
    </recommendedName>
</protein>
<name>A0ABW8PPM5_9FLAO</name>